<dbReference type="NCBIfam" id="NF005162">
    <property type="entry name" value="PRK06638.1-1"/>
    <property type="match status" value="1"/>
</dbReference>
<dbReference type="GO" id="GO:0048038">
    <property type="term" value="F:quinone binding"/>
    <property type="evidence" value="ECO:0007669"/>
    <property type="project" value="UniProtKB-UniRule"/>
</dbReference>
<dbReference type="InterPro" id="IPR001457">
    <property type="entry name" value="NADH_UbQ/plastoQ_OxRdtase_su6"/>
</dbReference>
<dbReference type="GO" id="GO:0008137">
    <property type="term" value="F:NADH dehydrogenase (ubiquinone) activity"/>
    <property type="evidence" value="ECO:0007669"/>
    <property type="project" value="UniProtKB-UniRule"/>
</dbReference>
<evidence type="ECO:0000256" key="5">
    <source>
        <dbReference type="ARBA" id="ARBA00022692"/>
    </source>
</evidence>
<evidence type="ECO:0000256" key="13">
    <source>
        <dbReference type="RuleBase" id="RU004429"/>
    </source>
</evidence>
<dbReference type="OrthoDB" id="9790848at2"/>
<evidence type="ECO:0000256" key="7">
    <source>
        <dbReference type="ARBA" id="ARBA00022967"/>
    </source>
</evidence>
<keyword evidence="7" id="KW-1278">Translocase</keyword>
<keyword evidence="5 13" id="KW-0812">Transmembrane</keyword>
<organism evidence="14 15">
    <name type="scientific">Candidatus Erwinia haradaeae</name>
    <dbReference type="NCBI Taxonomy" id="1922217"/>
    <lineage>
        <taxon>Bacteria</taxon>
        <taxon>Pseudomonadati</taxon>
        <taxon>Pseudomonadota</taxon>
        <taxon>Gammaproteobacteria</taxon>
        <taxon>Enterobacterales</taxon>
        <taxon>Erwiniaceae</taxon>
        <taxon>Erwinia</taxon>
    </lineage>
</organism>
<evidence type="ECO:0000256" key="10">
    <source>
        <dbReference type="ARBA" id="ARBA00023136"/>
    </source>
</evidence>
<dbReference type="AlphaFoldDB" id="A0A451D1M3"/>
<feature type="transmembrane region" description="Helical" evidence="13">
    <location>
        <begin position="56"/>
        <end position="76"/>
    </location>
</feature>
<dbReference type="RefSeq" id="WP_157993315.1">
    <property type="nucleotide sequence ID" value="NZ_LR217703.1"/>
</dbReference>
<accession>A0A451D1M3</accession>
<feature type="transmembrane region" description="Helical" evidence="13">
    <location>
        <begin position="137"/>
        <end position="158"/>
    </location>
</feature>
<sequence length="184" mass="20724">MEYIFYICGFFSILFTICSITHIEPIHSLLYLIASLLTVSGIFFSLGAYFAGALEIIIYAGAILVLFVFVVMMLNFDKAWREKEKDWITLRMCLGPGFLAFLLFVILSYAILDNPDKGIIFSIIDSKQVGIKLFGPYIVGVELISMLLLSGLIVGYHIGHIPRLSRMSSKNTVFITTKTMNQEK</sequence>
<comment type="function">
    <text evidence="13">NDH-1 shuttles electrons from NADH, via FMN and iron-sulfur (Fe-S) centers, to quinones in the respiratory chain. Couples the redox reaction to proton translocation (for every two electrons transferred, four hydrogen ions are translocated across the cytoplasmic membrane), and thus conserves the redox energy in a proton gradient.</text>
</comment>
<keyword evidence="4 13" id="KW-1003">Cell membrane</keyword>
<evidence type="ECO:0000313" key="15">
    <source>
        <dbReference type="Proteomes" id="UP000294412"/>
    </source>
</evidence>
<evidence type="ECO:0000256" key="11">
    <source>
        <dbReference type="ARBA" id="ARBA00025811"/>
    </source>
</evidence>
<dbReference type="PANTHER" id="PTHR33269:SF17">
    <property type="entry name" value="NADH-UBIQUINONE OXIDOREDUCTASE CHAIN 6"/>
    <property type="match status" value="1"/>
</dbReference>
<keyword evidence="8 13" id="KW-1133">Transmembrane helix</keyword>
<feature type="transmembrane region" description="Helical" evidence="13">
    <location>
        <begin position="30"/>
        <end position="50"/>
    </location>
</feature>
<keyword evidence="9 13" id="KW-0520">NAD</keyword>
<evidence type="ECO:0000256" key="2">
    <source>
        <dbReference type="ARBA" id="ARBA00005698"/>
    </source>
</evidence>
<keyword evidence="10 13" id="KW-0472">Membrane</keyword>
<dbReference type="EMBL" id="LR217703">
    <property type="protein sequence ID" value="VFP79515.1"/>
    <property type="molecule type" value="Genomic_DNA"/>
</dbReference>
<comment type="subcellular location">
    <subcellularLocation>
        <location evidence="1 13">Cell membrane</location>
        <topology evidence="1 13">Multi-pass membrane protein</topology>
    </subcellularLocation>
</comment>
<evidence type="ECO:0000256" key="12">
    <source>
        <dbReference type="ARBA" id="ARBA00047712"/>
    </source>
</evidence>
<evidence type="ECO:0000313" key="14">
    <source>
        <dbReference type="EMBL" id="VFP79515.1"/>
    </source>
</evidence>
<keyword evidence="14" id="KW-0560">Oxidoreductase</keyword>
<dbReference type="EC" id="7.1.1.-" evidence="13"/>
<comment type="catalytic activity">
    <reaction evidence="12 13">
        <text>a quinone + NADH + 5 H(+)(in) = a quinol + NAD(+) + 4 H(+)(out)</text>
        <dbReference type="Rhea" id="RHEA:57888"/>
        <dbReference type="ChEBI" id="CHEBI:15378"/>
        <dbReference type="ChEBI" id="CHEBI:24646"/>
        <dbReference type="ChEBI" id="CHEBI:57540"/>
        <dbReference type="ChEBI" id="CHEBI:57945"/>
        <dbReference type="ChEBI" id="CHEBI:132124"/>
    </reaction>
</comment>
<name>A0A451D1M3_9GAMM</name>
<dbReference type="Gene3D" id="1.20.120.1200">
    <property type="entry name" value="NADH-ubiquinone/plastoquinone oxidoreductase chain 6, subunit NuoJ"/>
    <property type="match status" value="1"/>
</dbReference>
<keyword evidence="6 13" id="KW-0874">Quinone</keyword>
<dbReference type="PANTHER" id="PTHR33269">
    <property type="entry name" value="NADH-UBIQUINONE OXIDOREDUCTASE CHAIN 6"/>
    <property type="match status" value="1"/>
</dbReference>
<protein>
    <recommendedName>
        <fullName evidence="3 13">NADH-quinone oxidoreductase subunit J</fullName>
        <ecNumber evidence="13">7.1.1.-</ecNumber>
    </recommendedName>
</protein>
<dbReference type="Pfam" id="PF00499">
    <property type="entry name" value="Oxidored_q3"/>
    <property type="match status" value="1"/>
</dbReference>
<dbReference type="Proteomes" id="UP000294412">
    <property type="component" value="Chromosome"/>
</dbReference>
<dbReference type="GO" id="GO:0005886">
    <property type="term" value="C:plasma membrane"/>
    <property type="evidence" value="ECO:0007669"/>
    <property type="project" value="UniProtKB-SubCell"/>
</dbReference>
<evidence type="ECO:0000256" key="6">
    <source>
        <dbReference type="ARBA" id="ARBA00022719"/>
    </source>
</evidence>
<gene>
    <name evidence="14" type="primary">nuoJ</name>
    <name evidence="14" type="ORF">ERCICUMA2628_065</name>
</gene>
<dbReference type="InterPro" id="IPR042106">
    <property type="entry name" value="Nuo/plastoQ_OxRdtase_6_NuoJ"/>
</dbReference>
<feature type="transmembrane region" description="Helical" evidence="13">
    <location>
        <begin position="6"/>
        <end position="23"/>
    </location>
</feature>
<dbReference type="FunFam" id="1.20.120.1200:FF:000001">
    <property type="entry name" value="NADH-quinone oxidoreductase subunit J"/>
    <property type="match status" value="1"/>
</dbReference>
<evidence type="ECO:0000256" key="3">
    <source>
        <dbReference type="ARBA" id="ARBA00019907"/>
    </source>
</evidence>
<evidence type="ECO:0000256" key="4">
    <source>
        <dbReference type="ARBA" id="ARBA00022475"/>
    </source>
</evidence>
<comment type="similarity">
    <text evidence="2 13">Belongs to the complex I subunit 6 family.</text>
</comment>
<dbReference type="GO" id="GO:0016491">
    <property type="term" value="F:oxidoreductase activity"/>
    <property type="evidence" value="ECO:0007669"/>
    <property type="project" value="UniProtKB-KW"/>
</dbReference>
<proteinExistence type="inferred from homology"/>
<evidence type="ECO:0000256" key="1">
    <source>
        <dbReference type="ARBA" id="ARBA00004651"/>
    </source>
</evidence>
<evidence type="ECO:0000256" key="9">
    <source>
        <dbReference type="ARBA" id="ARBA00023027"/>
    </source>
</evidence>
<comment type="subunit">
    <text evidence="11">Composed of 13 different subunits. Subunits NuoA, H, J, K, L, M, N constitute the membrane sector of the complex.</text>
</comment>
<feature type="transmembrane region" description="Helical" evidence="13">
    <location>
        <begin position="88"/>
        <end position="112"/>
    </location>
</feature>
<evidence type="ECO:0000256" key="8">
    <source>
        <dbReference type="ARBA" id="ARBA00022989"/>
    </source>
</evidence>
<reference evidence="14 15" key="1">
    <citation type="submission" date="2019-02" db="EMBL/GenBank/DDBJ databases">
        <authorList>
            <person name="Manzano-Marin A."/>
            <person name="Manzano-Marin A."/>
        </authorList>
    </citation>
    <scope>NUCLEOTIDE SEQUENCE [LARGE SCALE GENOMIC DNA]</scope>
    <source>
        <strain evidence="14 15">ErCicuneomaculata</strain>
    </source>
</reference>